<dbReference type="EMBL" id="AGNK02004239">
    <property type="status" value="NOT_ANNOTATED_CDS"/>
    <property type="molecule type" value="Genomic_DNA"/>
</dbReference>
<organism evidence="2 3">
    <name type="scientific">Setaria italica</name>
    <name type="common">Foxtail millet</name>
    <name type="synonym">Panicum italicum</name>
    <dbReference type="NCBI Taxonomy" id="4555"/>
    <lineage>
        <taxon>Eukaryota</taxon>
        <taxon>Viridiplantae</taxon>
        <taxon>Streptophyta</taxon>
        <taxon>Embryophyta</taxon>
        <taxon>Tracheophyta</taxon>
        <taxon>Spermatophyta</taxon>
        <taxon>Magnoliopsida</taxon>
        <taxon>Liliopsida</taxon>
        <taxon>Poales</taxon>
        <taxon>Poaceae</taxon>
        <taxon>PACMAD clade</taxon>
        <taxon>Panicoideae</taxon>
        <taxon>Panicodae</taxon>
        <taxon>Paniceae</taxon>
        <taxon>Cenchrinae</taxon>
        <taxon>Setaria</taxon>
    </lineage>
</organism>
<dbReference type="AlphaFoldDB" id="K3YDC1"/>
<dbReference type="Gramene" id="KQK96721">
    <property type="protein sequence ID" value="KQK96721"/>
    <property type="gene ID" value="SETIT_012225mg"/>
</dbReference>
<reference evidence="2" key="2">
    <citation type="submission" date="2018-08" db="UniProtKB">
        <authorList>
            <consortium name="EnsemblPlants"/>
        </authorList>
    </citation>
    <scope>IDENTIFICATION</scope>
    <source>
        <strain evidence="2">Yugu1</strain>
    </source>
</reference>
<dbReference type="PANTHER" id="PTHR33463:SF194">
    <property type="entry name" value="OS04G0431700 PROTEIN"/>
    <property type="match status" value="1"/>
</dbReference>
<proteinExistence type="predicted"/>
<protein>
    <recommendedName>
        <fullName evidence="1">Disease resistance protein At4g27190-like leucine-rich repeats domain-containing protein</fullName>
    </recommendedName>
</protein>
<name>K3YDC1_SETIT</name>
<dbReference type="Proteomes" id="UP000004995">
    <property type="component" value="Unassembled WGS sequence"/>
</dbReference>
<evidence type="ECO:0000259" key="1">
    <source>
        <dbReference type="Pfam" id="PF23247"/>
    </source>
</evidence>
<dbReference type="HOGENOM" id="CLU_007112_0_0_1"/>
<dbReference type="Gene3D" id="3.80.10.10">
    <property type="entry name" value="Ribonuclease Inhibitor"/>
    <property type="match status" value="2"/>
</dbReference>
<dbReference type="FunCoup" id="K3YDC1">
    <property type="interactions" value="32"/>
</dbReference>
<evidence type="ECO:0000313" key="3">
    <source>
        <dbReference type="Proteomes" id="UP000004995"/>
    </source>
</evidence>
<dbReference type="InParanoid" id="K3YDC1"/>
<sequence length="1069" mass="121571">VGVLLQKFQVTLESEARGDLLSKICRNSSIKVIYFHGWDGFGTAPVLRSVAQKVLDDLKAPPKETWFDRIVYLDCSAWNGRRAMQRVIAEEIKLGNETMALLDKQDEEDDFDGVDQRSRDVVRGVATMIYETLKDSKFLILFLNGSDEEIDVATMGVPPFSEFRNHAMIWAFRRRSLTINFRSRMSMRADKCRYTQDFYGCRDELRIRRIFNSVLDGEVAAIVARYPFLRSIHAANTMVKDCCLYELCLHYNFHRITKYDWVAQASNYWICDGIIKEDTAKEISDSLHREITWECDSVYLLDEVLTNVMLGTKPPFLWAVKEGGLGYEEGPYRWISVTSRNLEAHGVREIPAVTSSFFLAFETPNSPTNLPASLFTNARYLGLLVLCHCAFSFASPPFFVCQALRFLGLDHCTDDTTSHSSGQWATLCGLYVLDLRYTVWNEIFSQEKLELMINLRELHVEGSRCWPDNTHLQGRLLNLEKLRIIKSQGETLTDISTSFMDKTKLEILDLSGSLWVTVLPASLSKACSLKVLVLDGCEELETVVIPDALPSSLISFSFDSYGPASRKWIPCVELPPSNLRPSSADEKQAKASKISLEGCTLLENLFLRGLPNLVELDLSGTAIKMLNFETMVVQVPGLKRLFLIGCENLRAIIWNKRCFNLELLCIDTRAGIRHPWPSLGLDQKKSFRLHAVLVDARLVRSLYFPIENRMTARSENFQFSIHFTSSSINSGGALQFEGPCKEKIKPSHHLRPQVVPTIPYVDVPDVGGDVPMQDFPQLLPPASAVNRYIEVAQGSHSLESELAVAHKELHDIMASHAEFLHVHDVSMSASLHFVYYPGVRWCRVERCSNMETIFSAASTSFGQMETFWASDLPKARYIWCKSSKPDWMDRGDYRSFVNLRHLHLRSCPRLEFVLHADGTYSFPSLETLNIIHCSELRHVFVLKMTYSRRRRDIATYGATFPKLTTIRLQDLPLLQQICVVKMVTPMLHTVKVSGCWAMHRLSTVIATGGQEKKPTVEMEKEVWDALEWDGPEAGHHHSLFEVRHSHYYKKKLVRGALLSLLSLPLLPCS</sequence>
<dbReference type="InterPro" id="IPR057135">
    <property type="entry name" value="At4g27190-like_LRR"/>
</dbReference>
<dbReference type="InterPro" id="IPR050905">
    <property type="entry name" value="Plant_NBS-LRR"/>
</dbReference>
<dbReference type="EnsemblPlants" id="KQK96721">
    <property type="protein sequence ID" value="KQK96721"/>
    <property type="gene ID" value="SETIT_012225mg"/>
</dbReference>
<keyword evidence="3" id="KW-1185">Reference proteome</keyword>
<evidence type="ECO:0000313" key="2">
    <source>
        <dbReference type="EnsemblPlants" id="KQK96721"/>
    </source>
</evidence>
<dbReference type="OMA" id="CEQLCKI"/>
<dbReference type="SUPFAM" id="SSF52058">
    <property type="entry name" value="L domain-like"/>
    <property type="match status" value="2"/>
</dbReference>
<dbReference type="InterPro" id="IPR032675">
    <property type="entry name" value="LRR_dom_sf"/>
</dbReference>
<dbReference type="PANTHER" id="PTHR33463">
    <property type="entry name" value="NB-ARC DOMAIN-CONTAINING PROTEIN-RELATED"/>
    <property type="match status" value="1"/>
</dbReference>
<dbReference type="Pfam" id="PF23247">
    <property type="entry name" value="LRR_RPS2"/>
    <property type="match status" value="1"/>
</dbReference>
<accession>K3YDC1</accession>
<reference evidence="3" key="1">
    <citation type="journal article" date="2012" name="Nat. Biotechnol.">
        <title>Reference genome sequence of the model plant Setaria.</title>
        <authorList>
            <person name="Bennetzen J.L."/>
            <person name="Schmutz J."/>
            <person name="Wang H."/>
            <person name="Percifield R."/>
            <person name="Hawkins J."/>
            <person name="Pontaroli A.C."/>
            <person name="Estep M."/>
            <person name="Feng L."/>
            <person name="Vaughn J.N."/>
            <person name="Grimwood J."/>
            <person name="Jenkins J."/>
            <person name="Barry K."/>
            <person name="Lindquist E."/>
            <person name="Hellsten U."/>
            <person name="Deshpande S."/>
            <person name="Wang X."/>
            <person name="Wu X."/>
            <person name="Mitros T."/>
            <person name="Triplett J."/>
            <person name="Yang X."/>
            <person name="Ye C.Y."/>
            <person name="Mauro-Herrera M."/>
            <person name="Wang L."/>
            <person name="Li P."/>
            <person name="Sharma M."/>
            <person name="Sharma R."/>
            <person name="Ronald P.C."/>
            <person name="Panaud O."/>
            <person name="Kellogg E.A."/>
            <person name="Brutnell T.P."/>
            <person name="Doust A.N."/>
            <person name="Tuskan G.A."/>
            <person name="Rokhsar D."/>
            <person name="Devos K.M."/>
        </authorList>
    </citation>
    <scope>NUCLEOTIDE SEQUENCE [LARGE SCALE GENOMIC DNA]</scope>
    <source>
        <strain evidence="3">cv. Yugu1</strain>
    </source>
</reference>
<dbReference type="eggNOG" id="ENOG502SYYC">
    <property type="taxonomic scope" value="Eukaryota"/>
</dbReference>
<feature type="domain" description="Disease resistance protein At4g27190-like leucine-rich repeats" evidence="1">
    <location>
        <begin position="893"/>
        <end position="1001"/>
    </location>
</feature>